<feature type="transmembrane region" description="Helical" evidence="8">
    <location>
        <begin position="359"/>
        <end position="379"/>
    </location>
</feature>
<evidence type="ECO:0000256" key="8">
    <source>
        <dbReference type="SAM" id="Phobius"/>
    </source>
</evidence>
<feature type="transmembrane region" description="Helical" evidence="8">
    <location>
        <begin position="303"/>
        <end position="322"/>
    </location>
</feature>
<evidence type="ECO:0000256" key="1">
    <source>
        <dbReference type="ARBA" id="ARBA00004141"/>
    </source>
</evidence>
<dbReference type="InterPro" id="IPR057336">
    <property type="entry name" value="GerAC_N"/>
</dbReference>
<evidence type="ECO:0000256" key="4">
    <source>
        <dbReference type="ARBA" id="ARBA00022544"/>
    </source>
</evidence>
<comment type="caution">
    <text evidence="10">The sequence shown here is derived from an EMBL/GenBank/DDBJ whole genome shotgun (WGS) entry which is preliminary data.</text>
</comment>
<dbReference type="Pfam" id="PF25198">
    <property type="entry name" value="Spore_GerAC_N"/>
    <property type="match status" value="1"/>
</dbReference>
<comment type="similarity">
    <text evidence="2">Belongs to the amino acid-polyamine-organocation (APC) superfamily. Spore germination protein (SGP) (TC 2.A.3.9) family.</text>
</comment>
<evidence type="ECO:0000256" key="2">
    <source>
        <dbReference type="ARBA" id="ARBA00007998"/>
    </source>
</evidence>
<dbReference type="PANTHER" id="PTHR34975">
    <property type="entry name" value="SPORE GERMINATION PROTEIN A2"/>
    <property type="match status" value="1"/>
</dbReference>
<keyword evidence="7 8" id="KW-0472">Membrane</keyword>
<reference evidence="10 11" key="1">
    <citation type="submission" date="2024-03" db="EMBL/GenBank/DDBJ databases">
        <title>Human intestinal bacterial collection.</title>
        <authorList>
            <person name="Pauvert C."/>
            <person name="Hitch T.C.A."/>
            <person name="Clavel T."/>
        </authorList>
    </citation>
    <scope>NUCLEOTIDE SEQUENCE [LARGE SCALE GENOMIC DNA]</scope>
    <source>
        <strain evidence="10 11">CLA-JM-H16</strain>
    </source>
</reference>
<feature type="transmembrane region" description="Helical" evidence="8">
    <location>
        <begin position="80"/>
        <end position="101"/>
    </location>
</feature>
<dbReference type="RefSeq" id="WP_349057419.1">
    <property type="nucleotide sequence ID" value="NZ_JBBMEJ010000020.1"/>
</dbReference>
<feature type="transmembrane region" description="Helical" evidence="8">
    <location>
        <begin position="107"/>
        <end position="127"/>
    </location>
</feature>
<evidence type="ECO:0000256" key="3">
    <source>
        <dbReference type="ARBA" id="ARBA00022448"/>
    </source>
</evidence>
<feature type="transmembrane region" description="Helical" evidence="8">
    <location>
        <begin position="14"/>
        <end position="35"/>
    </location>
</feature>
<keyword evidence="11" id="KW-1185">Reference proteome</keyword>
<evidence type="ECO:0000256" key="6">
    <source>
        <dbReference type="ARBA" id="ARBA00022989"/>
    </source>
</evidence>
<feature type="transmembrane region" description="Helical" evidence="8">
    <location>
        <begin position="328"/>
        <end position="347"/>
    </location>
</feature>
<feature type="domain" description="Spore germination protein N-terminal" evidence="9">
    <location>
        <begin position="379"/>
        <end position="547"/>
    </location>
</feature>
<feature type="transmembrane region" description="Helical" evidence="8">
    <location>
        <begin position="216"/>
        <end position="239"/>
    </location>
</feature>
<dbReference type="Proteomes" id="UP001473063">
    <property type="component" value="Unassembled WGS sequence"/>
</dbReference>
<keyword evidence="5 8" id="KW-0812">Transmembrane</keyword>
<evidence type="ECO:0000259" key="9">
    <source>
        <dbReference type="Pfam" id="PF25198"/>
    </source>
</evidence>
<dbReference type="PANTHER" id="PTHR34975:SF2">
    <property type="entry name" value="SPORE GERMINATION PROTEIN A2"/>
    <property type="match status" value="1"/>
</dbReference>
<keyword evidence="6 8" id="KW-1133">Transmembrane helix</keyword>
<gene>
    <name evidence="10" type="ORF">WMO28_14190</name>
</gene>
<sequence length="562" mass="62335">MRFAENNRISHRQLFRQIILVFPAPFLLCLFKNGAMLGKSSVAGTVTAAIILLFYVIWLIRLEPAYGELEKNTGKITVRFIGLFFLAYVILSVAFLAKLLGEVVPSTLITGIPGKWLSFLAVAACSLGTHRGMQRRGRIAEVSGGIFLGGLLVLMILLAGQGKGEYFLEVWNGETGFFSGRGWIQSTWGLLCAFSGVGLLPFALEKVEKPGSARKPLILAFLTVCGIVLGMQLLLPAVFGRERLLTEKYPVLPLLDGADLPGNVLARFDVIWMGFLVFGLLFSIGSLFHYGNQIAQKTRLGTGRYWIPAAGWLLSLYAWNGYGIEAYYGSYLGYIFVPGLLVIQLFLGMKNHSHRKKKAAVAAVLFLAVSLMGTGCAAVEPEKRIYPLALGAGAVENGFVLKYAMPDMNVTTGQEKPDEDPVSVLTLAGTDFDAIEKLYNRSQEKYPDMGHLQVVILDESMLAENNREAFIRYLKQEEHVGEDVYVFRTSMLSDVFRWKGAQESSVGEYLQGIQENRTSGQQKKGVTLREVYHQFYKDGTLPWLPSVWIDGELLEVDYGNRE</sequence>
<feature type="transmembrane region" description="Helical" evidence="8">
    <location>
        <begin position="41"/>
        <end position="60"/>
    </location>
</feature>
<evidence type="ECO:0000313" key="11">
    <source>
        <dbReference type="Proteomes" id="UP001473063"/>
    </source>
</evidence>
<evidence type="ECO:0000256" key="7">
    <source>
        <dbReference type="ARBA" id="ARBA00023136"/>
    </source>
</evidence>
<name>A0ABV1BIR2_9FIRM</name>
<dbReference type="EMBL" id="JBBMEJ010000020">
    <property type="protein sequence ID" value="MEQ2372054.1"/>
    <property type="molecule type" value="Genomic_DNA"/>
</dbReference>
<dbReference type="Pfam" id="PF03845">
    <property type="entry name" value="Spore_permease"/>
    <property type="match status" value="1"/>
</dbReference>
<evidence type="ECO:0000256" key="5">
    <source>
        <dbReference type="ARBA" id="ARBA00022692"/>
    </source>
</evidence>
<proteinExistence type="inferred from homology"/>
<feature type="transmembrane region" description="Helical" evidence="8">
    <location>
        <begin position="270"/>
        <end position="291"/>
    </location>
</feature>
<feature type="transmembrane region" description="Helical" evidence="8">
    <location>
        <begin position="182"/>
        <end position="204"/>
    </location>
</feature>
<evidence type="ECO:0000313" key="10">
    <source>
        <dbReference type="EMBL" id="MEQ2372054.1"/>
    </source>
</evidence>
<organism evidence="10 11">
    <name type="scientific">Blautia aquisgranensis</name>
    <dbReference type="NCBI Taxonomy" id="3133153"/>
    <lineage>
        <taxon>Bacteria</taxon>
        <taxon>Bacillati</taxon>
        <taxon>Bacillota</taxon>
        <taxon>Clostridia</taxon>
        <taxon>Lachnospirales</taxon>
        <taxon>Lachnospiraceae</taxon>
        <taxon>Blautia</taxon>
    </lineage>
</organism>
<feature type="transmembrane region" description="Helical" evidence="8">
    <location>
        <begin position="139"/>
        <end position="162"/>
    </location>
</feature>
<comment type="subcellular location">
    <subcellularLocation>
        <location evidence="1">Membrane</location>
        <topology evidence="1">Multi-pass membrane protein</topology>
    </subcellularLocation>
</comment>
<protein>
    <submittedName>
        <fullName evidence="10">GerAB/ArcD/ProY family transporter</fullName>
    </submittedName>
</protein>
<accession>A0ABV1BIR2</accession>
<keyword evidence="4" id="KW-0309">Germination</keyword>
<dbReference type="InterPro" id="IPR004761">
    <property type="entry name" value="Spore_GerAB"/>
</dbReference>
<keyword evidence="3" id="KW-0813">Transport</keyword>